<sequence length="136" mass="14264">MIESWRAALVRAIRRGRPVLVPLLAVLITAHLASAAHSASFSGTHGPYGAHPPQLGISEGQQPALVTDPAHDHDSGEHVDHALDRPRDPGTQELAAPALPHLAPAFAPGRPAHTCVDHGGPPGRGGERSLLGVWRQ</sequence>
<gene>
    <name evidence="2" type="ORF">H9Y04_18770</name>
</gene>
<feature type="compositionally biased region" description="Basic and acidic residues" evidence="1">
    <location>
        <begin position="69"/>
        <end position="90"/>
    </location>
</feature>
<comment type="caution">
    <text evidence="2">The sequence shown here is derived from an EMBL/GenBank/DDBJ whole genome shotgun (WGS) entry which is preliminary data.</text>
</comment>
<dbReference type="RefSeq" id="WP_187815015.1">
    <property type="nucleotide sequence ID" value="NZ_JACTVJ010000007.1"/>
</dbReference>
<dbReference type="Proteomes" id="UP000642284">
    <property type="component" value="Unassembled WGS sequence"/>
</dbReference>
<evidence type="ECO:0000313" key="2">
    <source>
        <dbReference type="EMBL" id="MBC9714604.1"/>
    </source>
</evidence>
<evidence type="ECO:0000313" key="3">
    <source>
        <dbReference type="Proteomes" id="UP000642284"/>
    </source>
</evidence>
<name>A0ABR7SHA0_9ACTN</name>
<keyword evidence="3" id="KW-1185">Reference proteome</keyword>
<protein>
    <recommendedName>
        <fullName evidence="4">Secreted protein</fullName>
    </recommendedName>
</protein>
<accession>A0ABR7SHA0</accession>
<evidence type="ECO:0008006" key="4">
    <source>
        <dbReference type="Google" id="ProtNLM"/>
    </source>
</evidence>
<organism evidence="2 3">
    <name type="scientific">Streptomyces polyasparticus</name>
    <dbReference type="NCBI Taxonomy" id="2767826"/>
    <lineage>
        <taxon>Bacteria</taxon>
        <taxon>Bacillati</taxon>
        <taxon>Actinomycetota</taxon>
        <taxon>Actinomycetes</taxon>
        <taxon>Kitasatosporales</taxon>
        <taxon>Streptomycetaceae</taxon>
        <taxon>Streptomyces</taxon>
    </lineage>
</organism>
<proteinExistence type="predicted"/>
<feature type="region of interest" description="Disordered" evidence="1">
    <location>
        <begin position="39"/>
        <end position="136"/>
    </location>
</feature>
<evidence type="ECO:0000256" key="1">
    <source>
        <dbReference type="SAM" id="MobiDB-lite"/>
    </source>
</evidence>
<feature type="compositionally biased region" description="Low complexity" evidence="1">
    <location>
        <begin position="94"/>
        <end position="108"/>
    </location>
</feature>
<dbReference type="EMBL" id="JACTVJ010000007">
    <property type="protein sequence ID" value="MBC9714604.1"/>
    <property type="molecule type" value="Genomic_DNA"/>
</dbReference>
<reference evidence="2 3" key="1">
    <citation type="submission" date="2020-08" db="EMBL/GenBank/DDBJ databases">
        <title>Genemic of Streptomyces polyaspartic.</title>
        <authorList>
            <person name="Liu W."/>
        </authorList>
    </citation>
    <scope>NUCLEOTIDE SEQUENCE [LARGE SCALE GENOMIC DNA]</scope>
    <source>
        <strain evidence="2 3">TRM66268-LWL</strain>
    </source>
</reference>